<keyword evidence="5" id="KW-1185">Reference proteome</keyword>
<keyword evidence="2" id="KW-0812">Transmembrane</keyword>
<evidence type="ECO:0000313" key="4">
    <source>
        <dbReference type="EMBL" id="SRX95755.1"/>
    </source>
</evidence>
<reference evidence="4 5" key="1">
    <citation type="submission" date="2018-05" db="EMBL/GenBank/DDBJ databases">
        <authorList>
            <consortium name="IHU Genomes"/>
        </authorList>
    </citation>
    <scope>NUCLEOTIDE SEQUENCE [LARGE SCALE GENOMIC DNA]</scope>
    <source>
        <strain evidence="4 5">P7336</strain>
    </source>
</reference>
<dbReference type="EMBL" id="UEGW01000001">
    <property type="protein sequence ID" value="SRX95755.1"/>
    <property type="molecule type" value="Genomic_DNA"/>
</dbReference>
<keyword evidence="2" id="KW-0472">Membrane</keyword>
<dbReference type="Proteomes" id="UP000252015">
    <property type="component" value="Unassembled WGS sequence"/>
</dbReference>
<feature type="transmembrane region" description="Helical" evidence="2">
    <location>
        <begin position="100"/>
        <end position="120"/>
    </location>
</feature>
<accession>A0A375Z434</accession>
<feature type="compositionally biased region" description="Low complexity" evidence="1">
    <location>
        <begin position="46"/>
        <end position="59"/>
    </location>
</feature>
<sequence length="187" mass="20180">MQQFDHTFGIRTHYRLYFEQVIDTLFGKGAQMTVIETTRPGRRSVVRPVRIQPISPAGRPRSRGPRPSRPAVAPPRYRGTGVMLSTAPHRPRPITPATTVALAMLAALITIWLGVVAHFGDAVQGSSAGVPERLAVVRVEPGESLQHLAGRVAPDAPRGQVVERIRQLNNLDTPALAAGQTLIAPVG</sequence>
<evidence type="ECO:0000256" key="1">
    <source>
        <dbReference type="SAM" id="MobiDB-lite"/>
    </source>
</evidence>
<evidence type="ECO:0000256" key="2">
    <source>
        <dbReference type="SAM" id="Phobius"/>
    </source>
</evidence>
<dbReference type="AlphaFoldDB" id="A0A375Z434"/>
<dbReference type="InterPro" id="IPR018392">
    <property type="entry name" value="LysM"/>
</dbReference>
<dbReference type="Gene3D" id="3.10.350.10">
    <property type="entry name" value="LysM domain"/>
    <property type="match status" value="1"/>
</dbReference>
<protein>
    <recommendedName>
        <fullName evidence="3">LysM domain-containing protein</fullName>
    </recommendedName>
</protein>
<feature type="domain" description="LysM" evidence="3">
    <location>
        <begin position="138"/>
        <end position="185"/>
    </location>
</feature>
<feature type="compositionally biased region" description="Low complexity" evidence="1">
    <location>
        <begin position="69"/>
        <end position="78"/>
    </location>
</feature>
<feature type="region of interest" description="Disordered" evidence="1">
    <location>
        <begin position="39"/>
        <end position="90"/>
    </location>
</feature>
<name>A0A375Z434_MYCSH</name>
<organism evidence="4 5">
    <name type="scientific">Mycobacterium shimoidei</name>
    <dbReference type="NCBI Taxonomy" id="29313"/>
    <lineage>
        <taxon>Bacteria</taxon>
        <taxon>Bacillati</taxon>
        <taxon>Actinomycetota</taxon>
        <taxon>Actinomycetes</taxon>
        <taxon>Mycobacteriales</taxon>
        <taxon>Mycobacteriaceae</taxon>
        <taxon>Mycobacterium</taxon>
    </lineage>
</organism>
<dbReference type="STRING" id="29313.BHQ16_21320"/>
<evidence type="ECO:0000313" key="5">
    <source>
        <dbReference type="Proteomes" id="UP000252015"/>
    </source>
</evidence>
<proteinExistence type="predicted"/>
<dbReference type="Pfam" id="PF01476">
    <property type="entry name" value="LysM"/>
    <property type="match status" value="1"/>
</dbReference>
<evidence type="ECO:0000259" key="3">
    <source>
        <dbReference type="Pfam" id="PF01476"/>
    </source>
</evidence>
<dbReference type="InterPro" id="IPR036779">
    <property type="entry name" value="LysM_dom_sf"/>
</dbReference>
<gene>
    <name evidence="4" type="ORF">MSP7336_04028</name>
</gene>
<keyword evidence="2" id="KW-1133">Transmembrane helix</keyword>